<reference evidence="2 3" key="1">
    <citation type="submission" date="2019-01" db="EMBL/GenBank/DDBJ databases">
        <authorList>
            <person name="Brito A."/>
        </authorList>
    </citation>
    <scope>NUCLEOTIDE SEQUENCE [LARGE SCALE GENOMIC DNA]</scope>
    <source>
        <strain evidence="2">1</strain>
    </source>
</reference>
<name>A0A563VUW7_9CYAN</name>
<sequence length="113" mass="12109">MKRSLFVSLSALTLSLVTAPAFASEVAAVNSNSTNNIVEISPVDLVNRSYQGFLTEQGIPSNGAFNRAVHKGRVTAQDLVNGAIASGRLAPETINDRAYLNHVNSQLRKINNN</sequence>
<dbReference type="EMBL" id="CAACVJ010000240">
    <property type="protein sequence ID" value="VEP15195.1"/>
    <property type="molecule type" value="Genomic_DNA"/>
</dbReference>
<organism evidence="2 3">
    <name type="scientific">Hyella patelloides LEGE 07179</name>
    <dbReference type="NCBI Taxonomy" id="945734"/>
    <lineage>
        <taxon>Bacteria</taxon>
        <taxon>Bacillati</taxon>
        <taxon>Cyanobacteriota</taxon>
        <taxon>Cyanophyceae</taxon>
        <taxon>Pleurocapsales</taxon>
        <taxon>Hyellaceae</taxon>
        <taxon>Hyella</taxon>
    </lineage>
</organism>
<feature type="chain" id="PRO_5022105618" evidence="1">
    <location>
        <begin position="24"/>
        <end position="113"/>
    </location>
</feature>
<feature type="signal peptide" evidence="1">
    <location>
        <begin position="1"/>
        <end position="23"/>
    </location>
</feature>
<evidence type="ECO:0000313" key="2">
    <source>
        <dbReference type="EMBL" id="VEP15195.1"/>
    </source>
</evidence>
<dbReference type="Proteomes" id="UP000320055">
    <property type="component" value="Unassembled WGS sequence"/>
</dbReference>
<protein>
    <submittedName>
        <fullName evidence="2">Uncharacterized protein</fullName>
    </submittedName>
</protein>
<dbReference type="AlphaFoldDB" id="A0A563VUW7"/>
<accession>A0A563VUW7</accession>
<dbReference type="RefSeq" id="WP_144873967.1">
    <property type="nucleotide sequence ID" value="NZ_LR214053.1"/>
</dbReference>
<keyword evidence="3" id="KW-1185">Reference proteome</keyword>
<proteinExistence type="predicted"/>
<keyword evidence="1" id="KW-0732">Signal</keyword>
<evidence type="ECO:0000313" key="3">
    <source>
        <dbReference type="Proteomes" id="UP000320055"/>
    </source>
</evidence>
<gene>
    <name evidence="2" type="ORF">H1P_3140009</name>
</gene>
<dbReference type="OrthoDB" id="514474at2"/>
<evidence type="ECO:0000256" key="1">
    <source>
        <dbReference type="SAM" id="SignalP"/>
    </source>
</evidence>